<organism evidence="8 9">
    <name type="scientific">Nocardioides dubius</name>
    <dbReference type="NCBI Taxonomy" id="317019"/>
    <lineage>
        <taxon>Bacteria</taxon>
        <taxon>Bacillati</taxon>
        <taxon>Actinomycetota</taxon>
        <taxon>Actinomycetes</taxon>
        <taxon>Propionibacteriales</taxon>
        <taxon>Nocardioidaceae</taxon>
        <taxon>Nocardioides</taxon>
    </lineage>
</organism>
<keyword evidence="9" id="KW-1185">Reference proteome</keyword>
<dbReference type="InterPro" id="IPR050482">
    <property type="entry name" value="Sensor_HK_TwoCompSys"/>
</dbReference>
<accession>A0ABN1U2X6</accession>
<evidence type="ECO:0000256" key="3">
    <source>
        <dbReference type="ARBA" id="ARBA00023012"/>
    </source>
</evidence>
<feature type="transmembrane region" description="Helical" evidence="5">
    <location>
        <begin position="209"/>
        <end position="230"/>
    </location>
</feature>
<keyword evidence="5" id="KW-1133">Transmembrane helix</keyword>
<evidence type="ECO:0000256" key="4">
    <source>
        <dbReference type="SAM" id="MobiDB-lite"/>
    </source>
</evidence>
<evidence type="ECO:0000259" key="6">
    <source>
        <dbReference type="Pfam" id="PF02518"/>
    </source>
</evidence>
<evidence type="ECO:0000256" key="5">
    <source>
        <dbReference type="SAM" id="Phobius"/>
    </source>
</evidence>
<keyword evidence="8" id="KW-0547">Nucleotide-binding</keyword>
<reference evidence="8 9" key="1">
    <citation type="journal article" date="2019" name="Int. J. Syst. Evol. Microbiol.">
        <title>The Global Catalogue of Microorganisms (GCM) 10K type strain sequencing project: providing services to taxonomists for standard genome sequencing and annotation.</title>
        <authorList>
            <consortium name="The Broad Institute Genomics Platform"/>
            <consortium name="The Broad Institute Genome Sequencing Center for Infectious Disease"/>
            <person name="Wu L."/>
            <person name="Ma J."/>
        </authorList>
    </citation>
    <scope>NUCLEOTIDE SEQUENCE [LARGE SCALE GENOMIC DNA]</scope>
    <source>
        <strain evidence="8 9">JCM 13008</strain>
    </source>
</reference>
<dbReference type="RefSeq" id="WP_343996790.1">
    <property type="nucleotide sequence ID" value="NZ_BAAALG010000017.1"/>
</dbReference>
<dbReference type="Gene3D" id="3.30.565.10">
    <property type="entry name" value="Histidine kinase-like ATPase, C-terminal domain"/>
    <property type="match status" value="1"/>
</dbReference>
<comment type="caution">
    <text evidence="8">The sequence shown here is derived from an EMBL/GenBank/DDBJ whole genome shotgun (WGS) entry which is preliminary data.</text>
</comment>
<gene>
    <name evidence="8" type="ORF">GCM10009668_41000</name>
</gene>
<evidence type="ECO:0000256" key="2">
    <source>
        <dbReference type="ARBA" id="ARBA00022777"/>
    </source>
</evidence>
<dbReference type="InterPro" id="IPR003594">
    <property type="entry name" value="HATPase_dom"/>
</dbReference>
<evidence type="ECO:0000313" key="8">
    <source>
        <dbReference type="EMBL" id="GAA1114343.1"/>
    </source>
</evidence>
<dbReference type="InterPro" id="IPR007168">
    <property type="entry name" value="Phageshock_PspC_N"/>
</dbReference>
<dbReference type="Pfam" id="PF04024">
    <property type="entry name" value="PspC"/>
    <property type="match status" value="1"/>
</dbReference>
<keyword evidence="5" id="KW-0812">Transmembrane</keyword>
<feature type="region of interest" description="Disordered" evidence="4">
    <location>
        <begin position="1"/>
        <end position="22"/>
    </location>
</feature>
<sequence length="430" mass="45386">MTTPSSAVPGRAPGAPRDVRRATRNTSDTYLAGVASGLAEHLGLPVLWVRLGFVLTAVLGGLGIAFYAALWLVLPTDERFADDAPGLASAARTGKRPGRARRIGDIGPTIALAALGVGFVLAAETAFGPGALFWPVVIGIGGVALIWRQADEAQRDRWLDTTQRIDPLRALVGSGGWASWTRLIAGGALIVVALLVFAFTNGASNGTSAVIAAGLLSIIGLALTVGPWLIRMASDLADERAERVRSQERADMAAHLHDSVLQTLALIQKNAADPAMVGRLARSQERDLRSWLFAEQTTDGETLAAALRAVAAEVEDTHHVVVETVTVGDVALSEQIAPVVRAAREAMANAARHAGVPKIDVFAEVTPDRVEVYVKDRGAGFVLDDVAEDRQGVRGSIVGRMERHGGQAEIRSAPGEGTEVVLKMPLEEQK</sequence>
<protein>
    <submittedName>
        <fullName evidence="8">ATP-binding protein</fullName>
    </submittedName>
</protein>
<evidence type="ECO:0000256" key="1">
    <source>
        <dbReference type="ARBA" id="ARBA00022679"/>
    </source>
</evidence>
<feature type="transmembrane region" description="Helical" evidence="5">
    <location>
        <begin position="103"/>
        <end position="123"/>
    </location>
</feature>
<keyword evidence="1" id="KW-0808">Transferase</keyword>
<keyword evidence="3" id="KW-0902">Two-component regulatory system</keyword>
<evidence type="ECO:0000313" key="9">
    <source>
        <dbReference type="Proteomes" id="UP001501581"/>
    </source>
</evidence>
<name>A0ABN1U2X6_9ACTN</name>
<keyword evidence="5" id="KW-0472">Membrane</keyword>
<proteinExistence type="predicted"/>
<feature type="domain" description="Phage shock protein PspC N-terminal" evidence="7">
    <location>
        <begin position="20"/>
        <end position="76"/>
    </location>
</feature>
<dbReference type="SUPFAM" id="SSF55874">
    <property type="entry name" value="ATPase domain of HSP90 chaperone/DNA topoisomerase II/histidine kinase"/>
    <property type="match status" value="1"/>
</dbReference>
<dbReference type="EMBL" id="BAAALG010000017">
    <property type="protein sequence ID" value="GAA1114343.1"/>
    <property type="molecule type" value="Genomic_DNA"/>
</dbReference>
<dbReference type="PANTHER" id="PTHR24421:SF61">
    <property type="entry name" value="OXYGEN SENSOR HISTIDINE KINASE NREB"/>
    <property type="match status" value="1"/>
</dbReference>
<feature type="transmembrane region" description="Helical" evidence="5">
    <location>
        <begin position="129"/>
        <end position="147"/>
    </location>
</feature>
<dbReference type="Pfam" id="PF02518">
    <property type="entry name" value="HATPase_c"/>
    <property type="match status" value="1"/>
</dbReference>
<feature type="domain" description="Histidine kinase/HSP90-like ATPase" evidence="6">
    <location>
        <begin position="338"/>
        <end position="427"/>
    </location>
</feature>
<keyword evidence="2" id="KW-0418">Kinase</keyword>
<keyword evidence="8" id="KW-0067">ATP-binding</keyword>
<dbReference type="PANTHER" id="PTHR24421">
    <property type="entry name" value="NITRATE/NITRITE SENSOR PROTEIN NARX-RELATED"/>
    <property type="match status" value="1"/>
</dbReference>
<evidence type="ECO:0000259" key="7">
    <source>
        <dbReference type="Pfam" id="PF04024"/>
    </source>
</evidence>
<feature type="transmembrane region" description="Helical" evidence="5">
    <location>
        <begin position="183"/>
        <end position="203"/>
    </location>
</feature>
<dbReference type="Proteomes" id="UP001501581">
    <property type="component" value="Unassembled WGS sequence"/>
</dbReference>
<dbReference type="InterPro" id="IPR036890">
    <property type="entry name" value="HATPase_C_sf"/>
</dbReference>
<feature type="transmembrane region" description="Helical" evidence="5">
    <location>
        <begin position="47"/>
        <end position="74"/>
    </location>
</feature>
<dbReference type="GO" id="GO:0005524">
    <property type="term" value="F:ATP binding"/>
    <property type="evidence" value="ECO:0007669"/>
    <property type="project" value="UniProtKB-KW"/>
</dbReference>